<comment type="caution">
    <text evidence="1">The sequence shown here is derived from an EMBL/GenBank/DDBJ whole genome shotgun (WGS) entry which is preliminary data.</text>
</comment>
<evidence type="ECO:0000313" key="2">
    <source>
        <dbReference type="Proteomes" id="UP000053237"/>
    </source>
</evidence>
<dbReference type="EMBL" id="CAIX01000019">
    <property type="protein sequence ID" value="CCI41422.1"/>
    <property type="molecule type" value="Genomic_DNA"/>
</dbReference>
<name>A0A024G4H2_9STRA</name>
<dbReference type="Proteomes" id="UP000053237">
    <property type="component" value="Unassembled WGS sequence"/>
</dbReference>
<dbReference type="InParanoid" id="A0A024G4H2"/>
<sequence>MRKDDLFVQIRNFFQRSKAWWPRRWFCRLTCEVVVDMIEIFREKRLWRCDTEALVTEFGTACVLGIGIRMCLNWSSGFYICAEWTLDIDIIGECLEFELSKSFKTLYVWISIRELRLSSSVSHCVPAIHPDQDIYHSKEGQKTESTTLNDSRNAL</sequence>
<evidence type="ECO:0000313" key="1">
    <source>
        <dbReference type="EMBL" id="CCI41422.1"/>
    </source>
</evidence>
<organism evidence="1 2">
    <name type="scientific">Albugo candida</name>
    <dbReference type="NCBI Taxonomy" id="65357"/>
    <lineage>
        <taxon>Eukaryota</taxon>
        <taxon>Sar</taxon>
        <taxon>Stramenopiles</taxon>
        <taxon>Oomycota</taxon>
        <taxon>Peronosporomycetes</taxon>
        <taxon>Albuginales</taxon>
        <taxon>Albuginaceae</taxon>
        <taxon>Albugo</taxon>
    </lineage>
</organism>
<protein>
    <submittedName>
        <fullName evidence="1">Uncharacterized protein</fullName>
    </submittedName>
</protein>
<accession>A0A024G4H2</accession>
<dbReference type="AlphaFoldDB" id="A0A024G4H2"/>
<keyword evidence="2" id="KW-1185">Reference proteome</keyword>
<proteinExistence type="predicted"/>
<reference evidence="1 2" key="1">
    <citation type="submission" date="2012-05" db="EMBL/GenBank/DDBJ databases">
        <title>Recombination and specialization in a pathogen metapopulation.</title>
        <authorList>
            <person name="Gardiner A."/>
            <person name="Kemen E."/>
            <person name="Schultz-Larsen T."/>
            <person name="MacLean D."/>
            <person name="Van Oosterhout C."/>
            <person name="Jones J.D.G."/>
        </authorList>
    </citation>
    <scope>NUCLEOTIDE SEQUENCE [LARGE SCALE GENOMIC DNA]</scope>
    <source>
        <strain evidence="1 2">Ac Nc2</strain>
    </source>
</reference>
<gene>
    <name evidence="1" type="ORF">BN9_022060</name>
</gene>